<evidence type="ECO:0000256" key="13">
    <source>
        <dbReference type="PIRSR" id="PIRSR602481-2"/>
    </source>
</evidence>
<organism evidence="14 15">
    <name type="scientific">Thermonema lapsum</name>
    <dbReference type="NCBI Taxonomy" id="28195"/>
    <lineage>
        <taxon>Bacteria</taxon>
        <taxon>Pseudomonadati</taxon>
        <taxon>Bacteroidota</taxon>
        <taxon>Cytophagia</taxon>
        <taxon>Cytophagales</taxon>
        <taxon>Thermonemataceae</taxon>
        <taxon>Thermonema</taxon>
    </lineage>
</organism>
<evidence type="ECO:0000256" key="6">
    <source>
        <dbReference type="ARBA" id="ARBA00022491"/>
    </source>
</evidence>
<dbReference type="InterPro" id="IPR002481">
    <property type="entry name" value="FUR"/>
</dbReference>
<feature type="binding site" evidence="12">
    <location>
        <position position="114"/>
    </location>
    <ligand>
        <name>Zn(2+)</name>
        <dbReference type="ChEBI" id="CHEBI:29105"/>
    </ligand>
</feature>
<name>A0A846MST9_9BACT</name>
<dbReference type="RefSeq" id="WP_166920883.1">
    <property type="nucleotide sequence ID" value="NZ_JAASRN010000007.1"/>
</dbReference>
<keyword evidence="13" id="KW-0408">Iron</keyword>
<comment type="similarity">
    <text evidence="2">Belongs to the Fur family.</text>
</comment>
<evidence type="ECO:0000256" key="9">
    <source>
        <dbReference type="ARBA" id="ARBA00023015"/>
    </source>
</evidence>
<dbReference type="PANTHER" id="PTHR33202:SF2">
    <property type="entry name" value="FERRIC UPTAKE REGULATION PROTEIN"/>
    <property type="match status" value="1"/>
</dbReference>
<dbReference type="GO" id="GO:0045892">
    <property type="term" value="P:negative regulation of DNA-templated transcription"/>
    <property type="evidence" value="ECO:0007669"/>
    <property type="project" value="TreeGrafter"/>
</dbReference>
<comment type="subunit">
    <text evidence="3">Homodimer.</text>
</comment>
<keyword evidence="9" id="KW-0805">Transcription regulation</keyword>
<proteinExistence type="inferred from homology"/>
<dbReference type="GO" id="GO:0005829">
    <property type="term" value="C:cytosol"/>
    <property type="evidence" value="ECO:0007669"/>
    <property type="project" value="TreeGrafter"/>
</dbReference>
<dbReference type="EMBL" id="JAASRN010000007">
    <property type="protein sequence ID" value="NIK74778.1"/>
    <property type="molecule type" value="Genomic_DNA"/>
</dbReference>
<comment type="cofactor">
    <cofactor evidence="13">
        <name>Mn(2+)</name>
        <dbReference type="ChEBI" id="CHEBI:29035"/>
    </cofactor>
    <cofactor evidence="13">
        <name>Fe(2+)</name>
        <dbReference type="ChEBI" id="CHEBI:29033"/>
    </cofactor>
    <text evidence="13">Binds 1 Mn(2+) or Fe(2+) ion per subunit.</text>
</comment>
<dbReference type="Gene3D" id="3.30.1490.190">
    <property type="match status" value="1"/>
</dbReference>
<dbReference type="InterPro" id="IPR036390">
    <property type="entry name" value="WH_DNA-bd_sf"/>
</dbReference>
<evidence type="ECO:0000256" key="7">
    <source>
        <dbReference type="ARBA" id="ARBA00022723"/>
    </source>
</evidence>
<dbReference type="GO" id="GO:0008270">
    <property type="term" value="F:zinc ion binding"/>
    <property type="evidence" value="ECO:0007669"/>
    <property type="project" value="TreeGrafter"/>
</dbReference>
<evidence type="ECO:0000256" key="10">
    <source>
        <dbReference type="ARBA" id="ARBA00023125"/>
    </source>
</evidence>
<keyword evidence="5" id="KW-0963">Cytoplasm</keyword>
<dbReference type="AlphaFoldDB" id="A0A846MST9"/>
<sequence>MGKIKPTAEEQHRKQQIIEEVKKIFRAYLENKQLRKTPERFAILEEIYSRNGHFDVESLYISMKNKQYRVSRATVYNTLDLLEQCDLVIKHQFGQQTAQYERAYGYKQHDHLICTDCHRVLEFCDPRIQQIQDMVGKIMQFDILHHSLILYGRCNKENCEYRKEVLAPENKTEA</sequence>
<dbReference type="GO" id="GO:0000976">
    <property type="term" value="F:transcription cis-regulatory region binding"/>
    <property type="evidence" value="ECO:0007669"/>
    <property type="project" value="TreeGrafter"/>
</dbReference>
<evidence type="ECO:0000256" key="3">
    <source>
        <dbReference type="ARBA" id="ARBA00011738"/>
    </source>
</evidence>
<evidence type="ECO:0000256" key="5">
    <source>
        <dbReference type="ARBA" id="ARBA00022490"/>
    </source>
</evidence>
<feature type="binding site" evidence="12">
    <location>
        <position position="154"/>
    </location>
    <ligand>
        <name>Zn(2+)</name>
        <dbReference type="ChEBI" id="CHEBI:29105"/>
    </ligand>
</feature>
<reference evidence="14 15" key="1">
    <citation type="submission" date="2020-03" db="EMBL/GenBank/DDBJ databases">
        <title>Genomic Encyclopedia of Type Strains, Phase IV (KMG-IV): sequencing the most valuable type-strain genomes for metagenomic binning, comparative biology and taxonomic classification.</title>
        <authorList>
            <person name="Goeker M."/>
        </authorList>
    </citation>
    <scope>NUCLEOTIDE SEQUENCE [LARGE SCALE GENOMIC DNA]</scope>
    <source>
        <strain evidence="14 15">DSM 5718</strain>
    </source>
</reference>
<dbReference type="PANTHER" id="PTHR33202">
    <property type="entry name" value="ZINC UPTAKE REGULATION PROTEIN"/>
    <property type="match status" value="1"/>
</dbReference>
<dbReference type="Pfam" id="PF01475">
    <property type="entry name" value="FUR"/>
    <property type="match status" value="1"/>
</dbReference>
<comment type="cofactor">
    <cofactor evidence="12">
        <name>Zn(2+)</name>
        <dbReference type="ChEBI" id="CHEBI:29105"/>
    </cofactor>
    <text evidence="12">Binds 1 zinc ion per subunit.</text>
</comment>
<dbReference type="GO" id="GO:1900376">
    <property type="term" value="P:regulation of secondary metabolite biosynthetic process"/>
    <property type="evidence" value="ECO:0007669"/>
    <property type="project" value="TreeGrafter"/>
</dbReference>
<dbReference type="Proteomes" id="UP000537126">
    <property type="component" value="Unassembled WGS sequence"/>
</dbReference>
<dbReference type="InterPro" id="IPR043135">
    <property type="entry name" value="Fur_C"/>
</dbReference>
<gene>
    <name evidence="14" type="ORF">FHS56_002311</name>
</gene>
<dbReference type="Gene3D" id="1.10.10.10">
    <property type="entry name" value="Winged helix-like DNA-binding domain superfamily/Winged helix DNA-binding domain"/>
    <property type="match status" value="1"/>
</dbReference>
<feature type="binding site" evidence="13">
    <location>
        <position position="110"/>
    </location>
    <ligand>
        <name>Fe cation</name>
        <dbReference type="ChEBI" id="CHEBI:24875"/>
    </ligand>
</feature>
<accession>A0A846MST9</accession>
<evidence type="ECO:0000256" key="4">
    <source>
        <dbReference type="ARBA" id="ARBA00020910"/>
    </source>
</evidence>
<feature type="binding site" evidence="13">
    <location>
        <position position="146"/>
    </location>
    <ligand>
        <name>Fe cation</name>
        <dbReference type="ChEBI" id="CHEBI:24875"/>
    </ligand>
</feature>
<evidence type="ECO:0000256" key="12">
    <source>
        <dbReference type="PIRSR" id="PIRSR602481-1"/>
    </source>
</evidence>
<keyword evidence="6" id="KW-0678">Repressor</keyword>
<comment type="caution">
    <text evidence="14">The sequence shown here is derived from an EMBL/GenBank/DDBJ whole genome shotgun (WGS) entry which is preliminary data.</text>
</comment>
<evidence type="ECO:0000256" key="1">
    <source>
        <dbReference type="ARBA" id="ARBA00004496"/>
    </source>
</evidence>
<evidence type="ECO:0000313" key="14">
    <source>
        <dbReference type="EMBL" id="NIK74778.1"/>
    </source>
</evidence>
<dbReference type="SUPFAM" id="SSF46785">
    <property type="entry name" value="Winged helix' DNA-binding domain"/>
    <property type="match status" value="1"/>
</dbReference>
<dbReference type="CDD" id="cd07153">
    <property type="entry name" value="Fur_like"/>
    <property type="match status" value="1"/>
</dbReference>
<comment type="subcellular location">
    <subcellularLocation>
        <location evidence="1">Cytoplasm</location>
    </subcellularLocation>
</comment>
<evidence type="ECO:0000256" key="8">
    <source>
        <dbReference type="ARBA" id="ARBA00022833"/>
    </source>
</evidence>
<evidence type="ECO:0000313" key="15">
    <source>
        <dbReference type="Proteomes" id="UP000537126"/>
    </source>
</evidence>
<dbReference type="GO" id="GO:0003700">
    <property type="term" value="F:DNA-binding transcription factor activity"/>
    <property type="evidence" value="ECO:0007669"/>
    <property type="project" value="InterPro"/>
</dbReference>
<keyword evidence="8 12" id="KW-0862">Zinc</keyword>
<protein>
    <recommendedName>
        <fullName evidence="4">Ferric uptake regulation protein</fullName>
    </recommendedName>
</protein>
<feature type="binding site" evidence="12">
    <location>
        <position position="117"/>
    </location>
    <ligand>
        <name>Zn(2+)</name>
        <dbReference type="ChEBI" id="CHEBI:29105"/>
    </ligand>
</feature>
<keyword evidence="15" id="KW-1185">Reference proteome</keyword>
<keyword evidence="7 12" id="KW-0479">Metal-binding</keyword>
<feature type="binding site" evidence="12">
    <location>
        <position position="159"/>
    </location>
    <ligand>
        <name>Zn(2+)</name>
        <dbReference type="ChEBI" id="CHEBI:29105"/>
    </ligand>
</feature>
<evidence type="ECO:0000256" key="2">
    <source>
        <dbReference type="ARBA" id="ARBA00007957"/>
    </source>
</evidence>
<dbReference type="InterPro" id="IPR036388">
    <property type="entry name" value="WH-like_DNA-bd_sf"/>
</dbReference>
<keyword evidence="11" id="KW-0804">Transcription</keyword>
<keyword evidence="10" id="KW-0238">DNA-binding</keyword>
<evidence type="ECO:0000256" key="11">
    <source>
        <dbReference type="ARBA" id="ARBA00023163"/>
    </source>
</evidence>